<sequence>MKVVRDTRKVQTAVFDDRDSDAGASLPVDPWSAERFRDLYEGRTFWCGHLLRGCGQQLSIKIYDDRVAHFAHRPGPRMTSSRACELHDRGIASADHLHIHNGLAGVVQQRSGMPRQRFDGIFNDYSCSELVIRDRHAIIQVQLEPMLSGTWTACDRRLREENERVSWLFGPRASHTAEHVAGLHGYALLVRCDQRQDRRVVQLGTLTADSRVGWSDLYECRITENGIITPEMEAWQASLPEKTQESWPVDFLTAVARPLEPVARPLGGLGIPAGTCGVPVEVIPRQGGDVLQARILVPDRLTFTVGEDHEIVGVSRVKRVDRSERPWDVFADGLRPLGTMSAVPIASAEVERQVNAEQKRARSAAHPAPKRSVPRQVITQGEIWKARDEMYGVLDMIKRAREAEDVAQVVELLHRARPVLKTLAGHDRWDRAQLERAERWVGEKRKHEARQQQEAAKAEESARVGAEYALIREVYRLEEWKVRQQLEQQKEEERRARAEELERARATRRAEEQAWRKEEDEIRRLKLRYAWPSPRAAVLPSQLRDFLQAVAARGETVTWVSVALSVNGAAWLTGDDWVSVLAAMDQDRNRPLLAALITMLDGRMDPGFADVLARHGRPRPDSPSELQIVWQDELKRLYTTYGV</sequence>
<feature type="region of interest" description="Disordered" evidence="2">
    <location>
        <begin position="356"/>
        <end position="376"/>
    </location>
</feature>
<comment type="caution">
    <text evidence="3">The sequence shown here is derived from an EMBL/GenBank/DDBJ whole genome shotgun (WGS) entry which is preliminary data.</text>
</comment>
<evidence type="ECO:0000256" key="2">
    <source>
        <dbReference type="SAM" id="MobiDB-lite"/>
    </source>
</evidence>
<dbReference type="Proteomes" id="UP001552427">
    <property type="component" value="Unassembled WGS sequence"/>
</dbReference>
<name>A0ABV3GYX3_9ACTN</name>
<keyword evidence="4" id="KW-1185">Reference proteome</keyword>
<protein>
    <submittedName>
        <fullName evidence="3">Uncharacterized protein</fullName>
    </submittedName>
</protein>
<dbReference type="EMBL" id="JBFARM010000002">
    <property type="protein sequence ID" value="MEV4285484.1"/>
    <property type="molecule type" value="Genomic_DNA"/>
</dbReference>
<feature type="coiled-coil region" evidence="1">
    <location>
        <begin position="481"/>
        <end position="521"/>
    </location>
</feature>
<accession>A0ABV3GYX3</accession>
<evidence type="ECO:0000313" key="3">
    <source>
        <dbReference type="EMBL" id="MEV4285484.1"/>
    </source>
</evidence>
<proteinExistence type="predicted"/>
<gene>
    <name evidence="3" type="ORF">AB0K40_08250</name>
</gene>
<evidence type="ECO:0000256" key="1">
    <source>
        <dbReference type="SAM" id="Coils"/>
    </source>
</evidence>
<organism evidence="3 4">
    <name type="scientific">Nonomuraea bangladeshensis</name>
    <dbReference type="NCBI Taxonomy" id="404385"/>
    <lineage>
        <taxon>Bacteria</taxon>
        <taxon>Bacillati</taxon>
        <taxon>Actinomycetota</taxon>
        <taxon>Actinomycetes</taxon>
        <taxon>Streptosporangiales</taxon>
        <taxon>Streptosporangiaceae</taxon>
        <taxon>Nonomuraea</taxon>
    </lineage>
</organism>
<reference evidence="3 4" key="1">
    <citation type="submission" date="2024-06" db="EMBL/GenBank/DDBJ databases">
        <title>The Natural Products Discovery Center: Release of the First 8490 Sequenced Strains for Exploring Actinobacteria Biosynthetic Diversity.</title>
        <authorList>
            <person name="Kalkreuter E."/>
            <person name="Kautsar S.A."/>
            <person name="Yang D."/>
            <person name="Bader C.D."/>
            <person name="Teijaro C.N."/>
            <person name="Fluegel L."/>
            <person name="Davis C.M."/>
            <person name="Simpson J.R."/>
            <person name="Lauterbach L."/>
            <person name="Steele A.D."/>
            <person name="Gui C."/>
            <person name="Meng S."/>
            <person name="Li G."/>
            <person name="Viehrig K."/>
            <person name="Ye F."/>
            <person name="Su P."/>
            <person name="Kiefer A.F."/>
            <person name="Nichols A."/>
            <person name="Cepeda A.J."/>
            <person name="Yan W."/>
            <person name="Fan B."/>
            <person name="Jiang Y."/>
            <person name="Adhikari A."/>
            <person name="Zheng C.-J."/>
            <person name="Schuster L."/>
            <person name="Cowan T.M."/>
            <person name="Smanski M.J."/>
            <person name="Chevrette M.G."/>
            <person name="De Carvalho L.P.S."/>
            <person name="Shen B."/>
        </authorList>
    </citation>
    <scope>NUCLEOTIDE SEQUENCE [LARGE SCALE GENOMIC DNA]</scope>
    <source>
        <strain evidence="3 4">NPDC049574</strain>
    </source>
</reference>
<keyword evidence="1" id="KW-0175">Coiled coil</keyword>
<dbReference type="RefSeq" id="WP_364446072.1">
    <property type="nucleotide sequence ID" value="NZ_JBFARM010000002.1"/>
</dbReference>
<evidence type="ECO:0000313" key="4">
    <source>
        <dbReference type="Proteomes" id="UP001552427"/>
    </source>
</evidence>